<feature type="domain" description="ShKT" evidence="3">
    <location>
        <begin position="100"/>
        <end position="143"/>
    </location>
</feature>
<keyword evidence="2" id="KW-1133">Transmembrane helix</keyword>
<dbReference type="InterPro" id="IPR050587">
    <property type="entry name" value="GNT1/Glycosyltrans_8"/>
</dbReference>
<dbReference type="PANTHER" id="PTHR11183">
    <property type="entry name" value="GLYCOGENIN SUBFAMILY MEMBER"/>
    <property type="match status" value="1"/>
</dbReference>
<dbReference type="InterPro" id="IPR029044">
    <property type="entry name" value="Nucleotide-diphossugar_trans"/>
</dbReference>
<gene>
    <name evidence="4" type="primary">GYG1</name>
    <name evidence="4" type="ORF">TSPGSL018_12476</name>
</gene>
<proteinExistence type="predicted"/>
<dbReference type="SMART" id="SM00254">
    <property type="entry name" value="ShKT"/>
    <property type="match status" value="3"/>
</dbReference>
<evidence type="ECO:0000313" key="4">
    <source>
        <dbReference type="EMBL" id="JAC79539.1"/>
    </source>
</evidence>
<accession>A0A061S942</accession>
<organism evidence="4">
    <name type="scientific">Tetraselmis sp. GSL018</name>
    <dbReference type="NCBI Taxonomy" id="582737"/>
    <lineage>
        <taxon>Eukaryota</taxon>
        <taxon>Viridiplantae</taxon>
        <taxon>Chlorophyta</taxon>
        <taxon>core chlorophytes</taxon>
        <taxon>Chlorodendrophyceae</taxon>
        <taxon>Chlorodendrales</taxon>
        <taxon>Chlorodendraceae</taxon>
        <taxon>Tetraselmis</taxon>
    </lineage>
</organism>
<evidence type="ECO:0000256" key="2">
    <source>
        <dbReference type="SAM" id="Phobius"/>
    </source>
</evidence>
<evidence type="ECO:0000259" key="3">
    <source>
        <dbReference type="SMART" id="SM00254"/>
    </source>
</evidence>
<dbReference type="AlphaFoldDB" id="A0A061S942"/>
<protein>
    <submittedName>
        <fullName evidence="4">Glycogenin glucosyltransferase</fullName>
    </submittedName>
</protein>
<feature type="domain" description="ShKT" evidence="3">
    <location>
        <begin position="151"/>
        <end position="193"/>
    </location>
</feature>
<evidence type="ECO:0000256" key="1">
    <source>
        <dbReference type="SAM" id="MobiDB-lite"/>
    </source>
</evidence>
<feature type="compositionally biased region" description="Basic residues" evidence="1">
    <location>
        <begin position="703"/>
        <end position="720"/>
    </location>
</feature>
<dbReference type="SUPFAM" id="SSF53448">
    <property type="entry name" value="Nucleotide-diphospho-sugar transferases"/>
    <property type="match status" value="1"/>
</dbReference>
<dbReference type="Pfam" id="PF01549">
    <property type="entry name" value="ShK"/>
    <property type="match status" value="3"/>
</dbReference>
<feature type="transmembrane region" description="Helical" evidence="2">
    <location>
        <begin position="26"/>
        <end position="44"/>
    </location>
</feature>
<dbReference type="Gene3D" id="3.90.550.10">
    <property type="entry name" value="Spore Coat Polysaccharide Biosynthesis Protein SpsA, Chain A"/>
    <property type="match status" value="1"/>
</dbReference>
<keyword evidence="4" id="KW-0808">Transferase</keyword>
<name>A0A061S942_9CHLO</name>
<keyword evidence="2" id="KW-0812">Transmembrane</keyword>
<sequence length="720" mass="80825">MGSKDMKDDEDDLRKRLNANIERQKWFVAGGFITCLCLLTVAFSERRWMMAERQITNTEQAQEFTKEKAEERLSAAGFSAAGKAPLPPPTKELPEVRPGDCFDRDEGCRQWAASGECVNNADYMLGTKDLGVGHCPMACGLCSAPVRDEKPCKDVNPNCAALKAAGLCKNDERYMIGDEDQEGQCRRTCEACYPDEFRADLDVADGGLPTAEPAADGGDGGVRSWQDGSAFDRQGEAPCRDLGSNCKEDAAKGMCDQFPVYMKGGEGQEGQCRRTCGACQAEEPEDPPPDVRSVDSQGSFQDLALQWPKKTIAEKKVCVGVTTLPCQRGIWRPEVLVIKPQDRSRISPGVGGPTGCKEAWATMLERDDDLPGVLVLVYTIRKYATEDRDILVFISGNVTFEAVKQMQEACVVPVRIAEPYNPQTHIGFNKMSLWLAEEYSKIAFFSPSVWFRRNPESIFTHAAPAAVQAPRHPRVVHEVFNPSAFLLEPSRETFFDMVAKAGNIDSAEKLEDGTVVYLDKLFFTGYFVHWKMISTQLVERQEHLVQTLHHEAVNSRLHVVIQSMPPYSPYTTLNYRMLQATAIHNAISVPAWHPGWRIPCAYPCSQRADQHIWEALSEEWWHYYYELIGFQLPSTRAAMSLMQAHDPLSRFSKNDYEHCLPMNCDVPDSFQAKMTSFEDVLRTVKEKHESAVFQDEIEPLPAAKKKKKGKGGHRRRLRRA</sequence>
<dbReference type="EMBL" id="GBEZ01005812">
    <property type="protein sequence ID" value="JAC79539.1"/>
    <property type="molecule type" value="Transcribed_RNA"/>
</dbReference>
<dbReference type="InterPro" id="IPR003582">
    <property type="entry name" value="ShKT_dom"/>
</dbReference>
<dbReference type="GO" id="GO:0016740">
    <property type="term" value="F:transferase activity"/>
    <property type="evidence" value="ECO:0007669"/>
    <property type="project" value="UniProtKB-KW"/>
</dbReference>
<reference evidence="4" key="1">
    <citation type="submission" date="2014-05" db="EMBL/GenBank/DDBJ databases">
        <title>The transcriptome of the halophilic microalga Tetraselmis sp. GSL018 isolated from the Great Salt Lake, Utah.</title>
        <authorList>
            <person name="Jinkerson R.E."/>
            <person name="D'Adamo S."/>
            <person name="Posewitz M.C."/>
        </authorList>
    </citation>
    <scope>NUCLEOTIDE SEQUENCE</scope>
    <source>
        <strain evidence="4">GSL018</strain>
    </source>
</reference>
<feature type="domain" description="ShKT" evidence="3">
    <location>
        <begin position="238"/>
        <end position="280"/>
    </location>
</feature>
<keyword evidence="2" id="KW-0472">Membrane</keyword>
<feature type="region of interest" description="Disordered" evidence="1">
    <location>
        <begin position="695"/>
        <end position="720"/>
    </location>
</feature>